<keyword evidence="4" id="KW-0648">Protein biosynthesis</keyword>
<evidence type="ECO:0000313" key="8">
    <source>
        <dbReference type="Proteomes" id="UP000239156"/>
    </source>
</evidence>
<evidence type="ECO:0000256" key="1">
    <source>
        <dbReference type="ARBA" id="ARBA00022598"/>
    </source>
</evidence>
<proteinExistence type="predicted"/>
<feature type="domain" description="Aminoacyl-tRNA synthetase class II (D/K/N)" evidence="6">
    <location>
        <begin position="219"/>
        <end position="493"/>
    </location>
</feature>
<dbReference type="InterPro" id="IPR004364">
    <property type="entry name" value="Aa-tRNA-synt_II"/>
</dbReference>
<reference evidence="7" key="1">
    <citation type="submission" date="2017-12" db="EMBL/GenBank/DDBJ databases">
        <title>Gene loss provides genomic basis for host adaptation in cereal stripe rust fungi.</title>
        <authorList>
            <person name="Xia C."/>
        </authorList>
    </citation>
    <scope>NUCLEOTIDE SEQUENCE [LARGE SCALE GENOMIC DNA]</scope>
    <source>
        <strain evidence="7">93-210</strain>
    </source>
</reference>
<gene>
    <name evidence="7" type="ORF">PSTT_14346</name>
</gene>
<dbReference type="GO" id="GO:0005739">
    <property type="term" value="C:mitochondrion"/>
    <property type="evidence" value="ECO:0007669"/>
    <property type="project" value="TreeGrafter"/>
</dbReference>
<dbReference type="GO" id="GO:0004816">
    <property type="term" value="F:asparagine-tRNA ligase activity"/>
    <property type="evidence" value="ECO:0007669"/>
    <property type="project" value="TreeGrafter"/>
</dbReference>
<evidence type="ECO:0000256" key="3">
    <source>
        <dbReference type="ARBA" id="ARBA00022840"/>
    </source>
</evidence>
<dbReference type="PRINTS" id="PR01042">
    <property type="entry name" value="TRNASYNTHASP"/>
</dbReference>
<feature type="non-terminal residue" evidence="7">
    <location>
        <position position="500"/>
    </location>
</feature>
<dbReference type="InterPro" id="IPR002312">
    <property type="entry name" value="Asp/Asn-tRNA-synth_IIb"/>
</dbReference>
<comment type="caution">
    <text evidence="7">The sequence shown here is derived from an EMBL/GenBank/DDBJ whole genome shotgun (WGS) entry which is preliminary data.</text>
</comment>
<dbReference type="GO" id="GO:0005524">
    <property type="term" value="F:ATP binding"/>
    <property type="evidence" value="ECO:0007669"/>
    <property type="project" value="UniProtKB-KW"/>
</dbReference>
<dbReference type="Gene3D" id="3.30.930.10">
    <property type="entry name" value="Bira Bifunctional Protein, Domain 2"/>
    <property type="match status" value="1"/>
</dbReference>
<protein>
    <recommendedName>
        <fullName evidence="6">Aminoacyl-tRNA synthetase class II (D/K/N) domain-containing protein</fullName>
    </recommendedName>
</protein>
<dbReference type="EMBL" id="PKSL01000223">
    <property type="protein sequence ID" value="POV98567.1"/>
    <property type="molecule type" value="Genomic_DNA"/>
</dbReference>
<dbReference type="VEuPathDB" id="FungiDB:PSHT_15220"/>
<keyword evidence="5" id="KW-0030">Aminoacyl-tRNA synthetase</keyword>
<dbReference type="VEuPathDB" id="FungiDB:PSTT_14346"/>
<evidence type="ECO:0000256" key="4">
    <source>
        <dbReference type="ARBA" id="ARBA00022917"/>
    </source>
</evidence>
<keyword evidence="3" id="KW-0067">ATP-binding</keyword>
<keyword evidence="1" id="KW-0436">Ligase</keyword>
<name>A0A2S4UMZ2_9BASI</name>
<evidence type="ECO:0000256" key="2">
    <source>
        <dbReference type="ARBA" id="ARBA00022741"/>
    </source>
</evidence>
<keyword evidence="8" id="KW-1185">Reference proteome</keyword>
<dbReference type="PANTHER" id="PTHR22594">
    <property type="entry name" value="ASPARTYL/LYSYL-TRNA SYNTHETASE"/>
    <property type="match status" value="1"/>
</dbReference>
<evidence type="ECO:0000256" key="5">
    <source>
        <dbReference type="ARBA" id="ARBA00023146"/>
    </source>
</evidence>
<keyword evidence="2" id="KW-0547">Nucleotide-binding</keyword>
<sequence>LLSSWLTTNQSNSYDPKKCNWVAWKLSSPGKDLINQKDENQLSCIDIANYIGRTSLHQLILKSEASYTSYQPMIEEILRLPTSEDRLIKTIQKQKNVSFVELIEGSTPLPSITGKLVLSCGEGQAKELQADLLSLIGACSALKYPLQEKTHSPAFLRKIPHLHQRPHANMIDHHLHSYKTNISFELKHQSSPSTIVKVPEKCLRSNLTTNQIHLQSYCNSHQQHFFGCEAFLTVSAQLHLEALSASLGRVYSFGPTSRAEKSQTNCYLAKLWMLKAELLLIEDLESPMNGLESLLKPIIWNLHQSNSLSSQDLKSLGVPKQTYDSTVVNLIQYHHNKHPSGKNMLPLIIWGQLLASEHEKWLAGSYAQGPIFVTDYPASFKPLYMRQTKLSSSSSLHGQTVACFDLLVPGVGELVGGSLQELNLDKLHKNMIHKGMISDGLASLNGEDHKFQWYLELRKYGNPATGGFGIGWERLLSWITGVEHVQECIAFPHITGLGHC</sequence>
<evidence type="ECO:0000259" key="6">
    <source>
        <dbReference type="Pfam" id="PF00152"/>
    </source>
</evidence>
<dbReference type="AlphaFoldDB" id="A0A2S4UMZ2"/>
<accession>A0A2S4UMZ2</accession>
<dbReference type="PANTHER" id="PTHR22594:SF34">
    <property type="entry name" value="ASPARAGINE--TRNA LIGASE, MITOCHONDRIAL-RELATED"/>
    <property type="match status" value="1"/>
</dbReference>
<feature type="non-terminal residue" evidence="7">
    <location>
        <position position="1"/>
    </location>
</feature>
<dbReference type="Proteomes" id="UP000239156">
    <property type="component" value="Unassembled WGS sequence"/>
</dbReference>
<evidence type="ECO:0000313" key="7">
    <source>
        <dbReference type="EMBL" id="POV98567.1"/>
    </source>
</evidence>
<organism evidence="7 8">
    <name type="scientific">Puccinia striiformis</name>
    <dbReference type="NCBI Taxonomy" id="27350"/>
    <lineage>
        <taxon>Eukaryota</taxon>
        <taxon>Fungi</taxon>
        <taxon>Dikarya</taxon>
        <taxon>Basidiomycota</taxon>
        <taxon>Pucciniomycotina</taxon>
        <taxon>Pucciniomycetes</taxon>
        <taxon>Pucciniales</taxon>
        <taxon>Pucciniaceae</taxon>
        <taxon>Puccinia</taxon>
    </lineage>
</organism>
<dbReference type="Pfam" id="PF00152">
    <property type="entry name" value="tRNA-synt_2"/>
    <property type="match status" value="1"/>
</dbReference>
<dbReference type="GO" id="GO:0006421">
    <property type="term" value="P:asparaginyl-tRNA aminoacylation"/>
    <property type="evidence" value="ECO:0007669"/>
    <property type="project" value="TreeGrafter"/>
</dbReference>
<dbReference type="SUPFAM" id="SSF55681">
    <property type="entry name" value="Class II aaRS and biotin synthetases"/>
    <property type="match status" value="1"/>
</dbReference>
<dbReference type="InterPro" id="IPR045864">
    <property type="entry name" value="aa-tRNA-synth_II/BPL/LPL"/>
</dbReference>